<feature type="domain" description="Imelysin-like" evidence="4">
    <location>
        <begin position="270"/>
        <end position="390"/>
    </location>
</feature>
<dbReference type="CDD" id="cd14661">
    <property type="entry name" value="Imelysin_like_PIBO"/>
    <property type="match status" value="1"/>
</dbReference>
<evidence type="ECO:0000256" key="3">
    <source>
        <dbReference type="SAM" id="SignalP"/>
    </source>
</evidence>
<dbReference type="Gene3D" id="1.20.1420.20">
    <property type="entry name" value="M75 peptidase, HXXE motif"/>
    <property type="match status" value="2"/>
</dbReference>
<dbReference type="InterPro" id="IPR038352">
    <property type="entry name" value="Imelysin_sf"/>
</dbReference>
<dbReference type="GO" id="GO:0030313">
    <property type="term" value="C:cell envelope"/>
    <property type="evidence" value="ECO:0007669"/>
    <property type="project" value="UniProtKB-SubCell"/>
</dbReference>
<dbReference type="Pfam" id="PF09375">
    <property type="entry name" value="Peptidase_M75"/>
    <property type="match status" value="2"/>
</dbReference>
<gene>
    <name evidence="5" type="ORF">BN536_01385</name>
</gene>
<dbReference type="Proteomes" id="UP000018372">
    <property type="component" value="Unassembled WGS sequence"/>
</dbReference>
<reference evidence="5" key="1">
    <citation type="submission" date="2012-11" db="EMBL/GenBank/DDBJ databases">
        <title>Dependencies among metagenomic species, viruses, plasmids and units of genetic variation.</title>
        <authorList>
            <person name="Nielsen H.B."/>
            <person name="Almeida M."/>
            <person name="Juncker A.S."/>
            <person name="Rasmussen S."/>
            <person name="Li J."/>
            <person name="Sunagawa S."/>
            <person name="Plichta D."/>
            <person name="Gautier L."/>
            <person name="Le Chatelier E."/>
            <person name="Peletier E."/>
            <person name="Bonde I."/>
            <person name="Nielsen T."/>
            <person name="Manichanh C."/>
            <person name="Arumugam M."/>
            <person name="Batto J."/>
            <person name="Santos M.B.Q.D."/>
            <person name="Blom N."/>
            <person name="Borruel N."/>
            <person name="Burgdorf K.S."/>
            <person name="Boumezbeur F."/>
            <person name="Casellas F."/>
            <person name="Dore J."/>
            <person name="Guarner F."/>
            <person name="Hansen T."/>
            <person name="Hildebrand F."/>
            <person name="Kaas R.S."/>
            <person name="Kennedy S."/>
            <person name="Kristiansen K."/>
            <person name="Kultima J.R."/>
            <person name="Leonard P."/>
            <person name="Levenez F."/>
            <person name="Lund O."/>
            <person name="Moumen B."/>
            <person name="Le Paslier D."/>
            <person name="Pons N."/>
            <person name="Pedersen O."/>
            <person name="Prifti E."/>
            <person name="Qin J."/>
            <person name="Raes J."/>
            <person name="Tap J."/>
            <person name="Tims S."/>
            <person name="Ussery D.W."/>
            <person name="Yamada T."/>
            <person name="MetaHit consortium"/>
            <person name="Renault P."/>
            <person name="Sicheritz-Ponten T."/>
            <person name="Bork P."/>
            <person name="Wang J."/>
            <person name="Brunak S."/>
            <person name="Ehrlich S.D."/>
        </authorList>
    </citation>
    <scope>NUCLEOTIDE SEQUENCE [LARGE SCALE GENOMIC DNA]</scope>
</reference>
<feature type="domain" description="Imelysin-like" evidence="4">
    <location>
        <begin position="47"/>
        <end position="240"/>
    </location>
</feature>
<evidence type="ECO:0000313" key="6">
    <source>
        <dbReference type="Proteomes" id="UP000018372"/>
    </source>
</evidence>
<dbReference type="PROSITE" id="PS51257">
    <property type="entry name" value="PROKAR_LIPOPROTEIN"/>
    <property type="match status" value="1"/>
</dbReference>
<proteinExistence type="predicted"/>
<evidence type="ECO:0000259" key="4">
    <source>
        <dbReference type="Pfam" id="PF09375"/>
    </source>
</evidence>
<feature type="chain" id="PRO_5004407527" description="Imelysin-like domain-containing protein" evidence="3">
    <location>
        <begin position="26"/>
        <end position="394"/>
    </location>
</feature>
<accession>R5W1A8</accession>
<protein>
    <recommendedName>
        <fullName evidence="4">Imelysin-like domain-containing protein</fullName>
    </recommendedName>
</protein>
<organism evidence="5 6">
    <name type="scientific">Phocaeicola plebeius CAG:211</name>
    <dbReference type="NCBI Taxonomy" id="1263052"/>
    <lineage>
        <taxon>Bacteria</taxon>
        <taxon>Pseudomonadati</taxon>
        <taxon>Bacteroidota</taxon>
        <taxon>Bacteroidia</taxon>
        <taxon>Bacteroidales</taxon>
        <taxon>Bacteroidaceae</taxon>
        <taxon>Phocaeicola</taxon>
    </lineage>
</organism>
<keyword evidence="2 3" id="KW-0732">Signal</keyword>
<dbReference type="EMBL" id="CBAT010000039">
    <property type="protein sequence ID" value="CCZ86522.1"/>
    <property type="molecule type" value="Genomic_DNA"/>
</dbReference>
<sequence>MYMKKNFFYAAALAAGLAFSVTACSDDDTPKEPVDVANIDYTSENATSWNNYMKAVVTLLRKDASDLYEYWAVSYKGGASYAETFKNHGAPFNSAGSCVQQVIDGCVDIANEVGETKIGDPYSKYQAGKVTEALYAVESWYSWHSREDYSNNIVSICNAFCGVRSEALISGATIDNTQVAPQSLYKVLVSNGQQELADNTLSAIKNAYDKILAIPQPFRNHINSEQSLAAQEACSELSVLLKDKVKPACDALSEAVLNPVVKNYVDVVVLPTYSDLKDRVATLYDKVNTLAANPTNQAFKDACDAWISAREPWEKSEAFLFGPVADQGLDPNMDSWPLDQAAIVNILNSGDYSQMEWSGDYSEDSEAISAAQNVRGFHTLEFLLFKDGQARTVD</sequence>
<evidence type="ECO:0000256" key="1">
    <source>
        <dbReference type="ARBA" id="ARBA00004196"/>
    </source>
</evidence>
<name>R5W1A8_9BACT</name>
<feature type="signal peptide" evidence="3">
    <location>
        <begin position="1"/>
        <end position="25"/>
    </location>
</feature>
<evidence type="ECO:0000313" key="5">
    <source>
        <dbReference type="EMBL" id="CCZ86522.1"/>
    </source>
</evidence>
<evidence type="ECO:0000256" key="2">
    <source>
        <dbReference type="ARBA" id="ARBA00022729"/>
    </source>
</evidence>
<dbReference type="InterPro" id="IPR018976">
    <property type="entry name" value="Imelysin-like"/>
</dbReference>
<comment type="subcellular location">
    <subcellularLocation>
        <location evidence="1">Cell envelope</location>
    </subcellularLocation>
</comment>
<comment type="caution">
    <text evidence="5">The sequence shown here is derived from an EMBL/GenBank/DDBJ whole genome shotgun (WGS) entry which is preliminary data.</text>
</comment>
<dbReference type="AlphaFoldDB" id="R5W1A8"/>